<feature type="region of interest" description="Disordered" evidence="6">
    <location>
        <begin position="1"/>
        <end position="33"/>
    </location>
</feature>
<dbReference type="SUPFAM" id="SSF56645">
    <property type="entry name" value="Acyl-CoA dehydrogenase NM domain-like"/>
    <property type="match status" value="1"/>
</dbReference>
<keyword evidence="3 5" id="KW-0285">Flavoprotein</keyword>
<dbReference type="Gene3D" id="1.20.140.10">
    <property type="entry name" value="Butyryl-CoA Dehydrogenase, subunit A, domain 3"/>
    <property type="match status" value="1"/>
</dbReference>
<evidence type="ECO:0000256" key="2">
    <source>
        <dbReference type="ARBA" id="ARBA00009347"/>
    </source>
</evidence>
<keyword evidence="4 5" id="KW-0274">FAD</keyword>
<dbReference type="Pfam" id="PF00441">
    <property type="entry name" value="Acyl-CoA_dh_1"/>
    <property type="match status" value="1"/>
</dbReference>
<dbReference type="EMBL" id="JAVREZ010000002">
    <property type="protein sequence ID" value="MDT0480187.1"/>
    <property type="molecule type" value="Genomic_DNA"/>
</dbReference>
<dbReference type="InterPro" id="IPR009100">
    <property type="entry name" value="AcylCoA_DH/oxidase_NM_dom_sf"/>
</dbReference>
<dbReference type="CDD" id="cd00567">
    <property type="entry name" value="ACAD"/>
    <property type="match status" value="1"/>
</dbReference>
<feature type="domain" description="Acyl-CoA oxidase/dehydrogenase middle" evidence="8">
    <location>
        <begin position="156"/>
        <end position="249"/>
    </location>
</feature>
<evidence type="ECO:0000259" key="8">
    <source>
        <dbReference type="Pfam" id="PF02770"/>
    </source>
</evidence>
<dbReference type="Pfam" id="PF02770">
    <property type="entry name" value="Acyl-CoA_dh_M"/>
    <property type="match status" value="1"/>
</dbReference>
<dbReference type="Proteomes" id="UP001183824">
    <property type="component" value="Unassembled WGS sequence"/>
</dbReference>
<comment type="caution">
    <text evidence="9">The sequence shown here is derived from an EMBL/GenBank/DDBJ whole genome shotgun (WGS) entry which is preliminary data.</text>
</comment>
<dbReference type="InterPro" id="IPR009075">
    <property type="entry name" value="AcylCo_DH/oxidase_C"/>
</dbReference>
<evidence type="ECO:0000313" key="10">
    <source>
        <dbReference type="Proteomes" id="UP001183824"/>
    </source>
</evidence>
<dbReference type="PANTHER" id="PTHR43884">
    <property type="entry name" value="ACYL-COA DEHYDROGENASE"/>
    <property type="match status" value="1"/>
</dbReference>
<dbReference type="InterPro" id="IPR006091">
    <property type="entry name" value="Acyl-CoA_Oxase/DH_mid-dom"/>
</dbReference>
<evidence type="ECO:0000259" key="7">
    <source>
        <dbReference type="Pfam" id="PF00441"/>
    </source>
</evidence>
<organism evidence="9 10">
    <name type="scientific">Streptomyces doebereineriae</name>
    <dbReference type="NCBI Taxonomy" id="3075528"/>
    <lineage>
        <taxon>Bacteria</taxon>
        <taxon>Bacillati</taxon>
        <taxon>Actinomycetota</taxon>
        <taxon>Actinomycetes</taxon>
        <taxon>Kitasatosporales</taxon>
        <taxon>Streptomycetaceae</taxon>
        <taxon>Streptomyces</taxon>
    </lineage>
</organism>
<evidence type="ECO:0000256" key="3">
    <source>
        <dbReference type="ARBA" id="ARBA00022630"/>
    </source>
</evidence>
<proteinExistence type="inferred from homology"/>
<accession>A0ABU2V3P6</accession>
<gene>
    <name evidence="9" type="ORF">RNB18_08370</name>
</gene>
<dbReference type="PANTHER" id="PTHR43884:SF19">
    <property type="entry name" value="ACYL-COA DEHYDROGENASE FADE4-RELATED"/>
    <property type="match status" value="1"/>
</dbReference>
<sequence length="615" mass="64554">MTDLLTSEPTEEWERVAGGAEGASGGETAPSTDPALDRITALEALLGDPDDPANPLGLRAVLDADERGELLAAGEEALTGFGLGAEFVPVEFGGRFARADRFALLMRSLFRRDASLAIGHGVTSFIAGLPVWADGSDEQRSRVAGLLRGGGRVVAAYTELDHGSDFARIALTARPAPGGGYLLDGGKQLVNNIGRAEAAVLFARTDERPGSRGHSHLLVGLDSPAVDRSARYSTSGVRGCLLGGADFTDTPVPADALLGEEGGAMETVLKVFQVTRCVLPGMVVGLGDRQLRTVLSFAGERQLYGGPVSALPLARATLTGAFVDLLICDALAMVAARTLHLAPQEASVRSAAVKYLVPKLLQDSSYRLGVLLGARSYVREGPYAGFQKTARDLPVVALAHASGAVCLSNIVPQLPRLADRAWRPAASGTRQPYDDSLFRLHDPLPALDLGRLELTARGADGLAALLPEFADDLARRGPGHAELASLAAEFTGHLADLADRAGALPPQDRTPLAGRRAFLLAERYVLLLAAAACLGVWRAAAEDPAGDPFLADPRWAGAALHRLAERLGPRRDPLPESAVDALFAELSARHEAACTFDLFRTRLATNGGPAKGVDS</sequence>
<keyword evidence="5" id="KW-0560">Oxidoreductase</keyword>
<dbReference type="SUPFAM" id="SSF47203">
    <property type="entry name" value="Acyl-CoA dehydrogenase C-terminal domain-like"/>
    <property type="match status" value="1"/>
</dbReference>
<protein>
    <submittedName>
        <fullName evidence="9">Acyl-CoA dehydrogenase family protein</fullName>
    </submittedName>
</protein>
<dbReference type="RefSeq" id="WP_311713492.1">
    <property type="nucleotide sequence ID" value="NZ_JAVREZ010000002.1"/>
</dbReference>
<feature type="domain" description="Acyl-CoA dehydrogenase/oxidase C-terminal" evidence="7">
    <location>
        <begin position="266"/>
        <end position="397"/>
    </location>
</feature>
<evidence type="ECO:0000256" key="4">
    <source>
        <dbReference type="ARBA" id="ARBA00022827"/>
    </source>
</evidence>
<dbReference type="Gene3D" id="2.40.110.10">
    <property type="entry name" value="Butyryl-CoA Dehydrogenase, subunit A, domain 2"/>
    <property type="match status" value="1"/>
</dbReference>
<reference evidence="10" key="1">
    <citation type="submission" date="2023-07" db="EMBL/GenBank/DDBJ databases">
        <title>30 novel species of actinomycetes from the DSMZ collection.</title>
        <authorList>
            <person name="Nouioui I."/>
        </authorList>
    </citation>
    <scope>NUCLEOTIDE SEQUENCE [LARGE SCALE GENOMIC DNA]</scope>
    <source>
        <strain evidence="10">DSM 41640</strain>
    </source>
</reference>
<comment type="similarity">
    <text evidence="2 5">Belongs to the acyl-CoA dehydrogenase family.</text>
</comment>
<evidence type="ECO:0000256" key="1">
    <source>
        <dbReference type="ARBA" id="ARBA00001974"/>
    </source>
</evidence>
<dbReference type="InterPro" id="IPR036250">
    <property type="entry name" value="AcylCo_DH-like_C"/>
</dbReference>
<comment type="cofactor">
    <cofactor evidence="1 5">
        <name>FAD</name>
        <dbReference type="ChEBI" id="CHEBI:57692"/>
    </cofactor>
</comment>
<keyword evidence="10" id="KW-1185">Reference proteome</keyword>
<evidence type="ECO:0000256" key="5">
    <source>
        <dbReference type="RuleBase" id="RU362125"/>
    </source>
</evidence>
<dbReference type="InterPro" id="IPR037069">
    <property type="entry name" value="AcylCoA_DH/ox_N_sf"/>
</dbReference>
<dbReference type="Gene3D" id="1.10.540.10">
    <property type="entry name" value="Acyl-CoA dehydrogenase/oxidase, N-terminal domain"/>
    <property type="match status" value="1"/>
</dbReference>
<evidence type="ECO:0000313" key="9">
    <source>
        <dbReference type="EMBL" id="MDT0480187.1"/>
    </source>
</evidence>
<evidence type="ECO:0000256" key="6">
    <source>
        <dbReference type="SAM" id="MobiDB-lite"/>
    </source>
</evidence>
<dbReference type="InterPro" id="IPR046373">
    <property type="entry name" value="Acyl-CoA_Oxase/DH_mid-dom_sf"/>
</dbReference>
<name>A0ABU2V3P6_9ACTN</name>